<protein>
    <recommendedName>
        <fullName evidence="8">Pantothenate synthetase</fullName>
        <shortName evidence="8">PS</shortName>
        <ecNumber evidence="8">6.3.2.1</ecNumber>
    </recommendedName>
    <alternativeName>
        <fullName evidence="8">Pantoate--beta-alanine ligase</fullName>
    </alternativeName>
    <alternativeName>
        <fullName evidence="8">Pantoate-activating enzyme</fullName>
    </alternativeName>
</protein>
<dbReference type="PANTHER" id="PTHR21299">
    <property type="entry name" value="CYTIDYLATE KINASE/PANTOATE-BETA-ALANINE LIGASE"/>
    <property type="match status" value="1"/>
</dbReference>
<keyword evidence="8" id="KW-0963">Cytoplasm</keyword>
<dbReference type="Pfam" id="PF02569">
    <property type="entry name" value="Pantoate_ligase"/>
    <property type="match status" value="1"/>
</dbReference>
<feature type="binding site" evidence="8">
    <location>
        <begin position="152"/>
        <end position="155"/>
    </location>
    <ligand>
        <name>ATP</name>
        <dbReference type="ChEBI" id="CHEBI:30616"/>
    </ligand>
</feature>
<comment type="subunit">
    <text evidence="8">Homodimer.</text>
</comment>
<proteinExistence type="inferred from homology"/>
<reference evidence="9 10" key="1">
    <citation type="journal article" date="2016" name="Nat. Commun.">
        <title>Thousands of microbial genomes shed light on interconnected biogeochemical processes in an aquifer system.</title>
        <authorList>
            <person name="Anantharaman K."/>
            <person name="Brown C.T."/>
            <person name="Hug L.A."/>
            <person name="Sharon I."/>
            <person name="Castelle C.J."/>
            <person name="Probst A.J."/>
            <person name="Thomas B.C."/>
            <person name="Singh A."/>
            <person name="Wilkins M.J."/>
            <person name="Karaoz U."/>
            <person name="Brodie E.L."/>
            <person name="Williams K.H."/>
            <person name="Hubbard S.S."/>
            <person name="Banfield J.F."/>
        </authorList>
    </citation>
    <scope>NUCLEOTIDE SEQUENCE [LARGE SCALE GENOMIC DNA]</scope>
    <source>
        <strain evidence="10">RBG_16_55_9</strain>
    </source>
</reference>
<dbReference type="NCBIfam" id="TIGR00125">
    <property type="entry name" value="cyt_tran_rel"/>
    <property type="match status" value="1"/>
</dbReference>
<dbReference type="GO" id="GO:0005829">
    <property type="term" value="C:cytosol"/>
    <property type="evidence" value="ECO:0007669"/>
    <property type="project" value="TreeGrafter"/>
</dbReference>
<feature type="binding site" evidence="8">
    <location>
        <position position="66"/>
    </location>
    <ligand>
        <name>beta-alanine</name>
        <dbReference type="ChEBI" id="CHEBI:57966"/>
    </ligand>
</feature>
<keyword evidence="3 8" id="KW-0436">Ligase</keyword>
<feature type="active site" description="Proton donor" evidence="8">
    <location>
        <position position="42"/>
    </location>
</feature>
<evidence type="ECO:0000256" key="6">
    <source>
        <dbReference type="ARBA" id="ARBA00022840"/>
    </source>
</evidence>
<dbReference type="HAMAP" id="MF_00158">
    <property type="entry name" value="PanC"/>
    <property type="match status" value="1"/>
</dbReference>
<evidence type="ECO:0000313" key="10">
    <source>
        <dbReference type="Proteomes" id="UP000179157"/>
    </source>
</evidence>
<sequence length="298" mass="33545">MASDKLRIACTVREAREAIAAARAANQRIGLIPTMGYLHDGHVSLIDLCKNHADYLVVSVFVNPTQFSPHEDLSRYPRDFERDRHLIEAQGAHLLFAPTTKEIYPEDSQIRYEIRVLADHLCGPKRPGHFEGVLLVVSKLFHIIQPDVAVFGQKDLQQLLIIQRMITDLNFPIQLIAGPTIREPNGLAMSSRNSYLTTGERRESATIYRALQEARQLIESGERSASIVIEALMKRISKVQGSRMDYIGIVDLARLQPVEQIQGRIAIALAVYIGQTRLIDNMILEVNHGKVQEIPAFH</sequence>
<keyword evidence="6 8" id="KW-0067">ATP-binding</keyword>
<dbReference type="GO" id="GO:0015940">
    <property type="term" value="P:pantothenate biosynthetic process"/>
    <property type="evidence" value="ECO:0007669"/>
    <property type="project" value="UniProtKB-UniRule"/>
</dbReference>
<dbReference type="Gene3D" id="3.40.50.620">
    <property type="entry name" value="HUPs"/>
    <property type="match status" value="1"/>
</dbReference>
<feature type="binding site" evidence="8">
    <location>
        <position position="158"/>
    </location>
    <ligand>
        <name>(R)-pantoate</name>
        <dbReference type="ChEBI" id="CHEBI:15980"/>
    </ligand>
</feature>
<comment type="catalytic activity">
    <reaction evidence="7 8">
        <text>(R)-pantoate + beta-alanine + ATP = (R)-pantothenate + AMP + diphosphate + H(+)</text>
        <dbReference type="Rhea" id="RHEA:10912"/>
        <dbReference type="ChEBI" id="CHEBI:15378"/>
        <dbReference type="ChEBI" id="CHEBI:15980"/>
        <dbReference type="ChEBI" id="CHEBI:29032"/>
        <dbReference type="ChEBI" id="CHEBI:30616"/>
        <dbReference type="ChEBI" id="CHEBI:33019"/>
        <dbReference type="ChEBI" id="CHEBI:57966"/>
        <dbReference type="ChEBI" id="CHEBI:456215"/>
        <dbReference type="EC" id="6.3.2.1"/>
    </reaction>
</comment>
<dbReference type="InterPro" id="IPR004821">
    <property type="entry name" value="Cyt_trans-like"/>
</dbReference>
<dbReference type="NCBIfam" id="TIGR00018">
    <property type="entry name" value="panC"/>
    <property type="match status" value="1"/>
</dbReference>
<dbReference type="CDD" id="cd00560">
    <property type="entry name" value="PanC"/>
    <property type="match status" value="1"/>
</dbReference>
<keyword evidence="4 8" id="KW-0566">Pantothenate biosynthesis</keyword>
<evidence type="ECO:0000256" key="2">
    <source>
        <dbReference type="ARBA" id="ARBA00009256"/>
    </source>
</evidence>
<dbReference type="Gene3D" id="3.30.1300.10">
    <property type="entry name" value="Pantoate-beta-alanine ligase, C-terminal domain"/>
    <property type="match status" value="1"/>
</dbReference>
<dbReference type="InterPro" id="IPR014729">
    <property type="entry name" value="Rossmann-like_a/b/a_fold"/>
</dbReference>
<dbReference type="GO" id="GO:0005524">
    <property type="term" value="F:ATP binding"/>
    <property type="evidence" value="ECO:0007669"/>
    <property type="project" value="UniProtKB-KW"/>
</dbReference>
<evidence type="ECO:0000256" key="7">
    <source>
        <dbReference type="ARBA" id="ARBA00048258"/>
    </source>
</evidence>
<evidence type="ECO:0000256" key="3">
    <source>
        <dbReference type="ARBA" id="ARBA00022598"/>
    </source>
</evidence>
<dbReference type="PANTHER" id="PTHR21299:SF1">
    <property type="entry name" value="PANTOATE--BETA-ALANINE LIGASE"/>
    <property type="match status" value="1"/>
</dbReference>
<feature type="binding site" evidence="8">
    <location>
        <position position="66"/>
    </location>
    <ligand>
        <name>(R)-pantoate</name>
        <dbReference type="ChEBI" id="CHEBI:15980"/>
    </ligand>
</feature>
<dbReference type="FunFam" id="3.30.1300.10:FF:000001">
    <property type="entry name" value="Pantothenate synthetase"/>
    <property type="match status" value="1"/>
</dbReference>
<evidence type="ECO:0000256" key="4">
    <source>
        <dbReference type="ARBA" id="ARBA00022655"/>
    </source>
</evidence>
<feature type="binding site" evidence="8">
    <location>
        <begin position="35"/>
        <end position="42"/>
    </location>
    <ligand>
        <name>ATP</name>
        <dbReference type="ChEBI" id="CHEBI:30616"/>
    </ligand>
</feature>
<accession>A0A1F5UNR9</accession>
<comment type="similarity">
    <text evidence="2 8">Belongs to the pantothenate synthetase family.</text>
</comment>
<organism evidence="9 10">
    <name type="scientific">Fraserbacteria sp. (strain RBG_16_55_9)</name>
    <dbReference type="NCBI Taxonomy" id="1817864"/>
    <lineage>
        <taxon>Bacteria</taxon>
        <taxon>Candidatus Fraseribacteriota</taxon>
    </lineage>
</organism>
<dbReference type="FunFam" id="3.40.50.620:FF:000013">
    <property type="entry name" value="Pantothenate synthetase"/>
    <property type="match status" value="1"/>
</dbReference>
<keyword evidence="5 8" id="KW-0547">Nucleotide-binding</keyword>
<dbReference type="STRING" id="1817864.A2Z21_00280"/>
<comment type="subcellular location">
    <subcellularLocation>
        <location evidence="8">Cytoplasm</location>
    </subcellularLocation>
</comment>
<dbReference type="SUPFAM" id="SSF52374">
    <property type="entry name" value="Nucleotidylyl transferase"/>
    <property type="match status" value="1"/>
</dbReference>
<feature type="binding site" evidence="8">
    <location>
        <begin position="189"/>
        <end position="192"/>
    </location>
    <ligand>
        <name>ATP</name>
        <dbReference type="ChEBI" id="CHEBI:30616"/>
    </ligand>
</feature>
<dbReference type="EMBL" id="MFGX01000129">
    <property type="protein sequence ID" value="OGF52775.1"/>
    <property type="molecule type" value="Genomic_DNA"/>
</dbReference>
<dbReference type="GO" id="GO:0004592">
    <property type="term" value="F:pantoate-beta-alanine ligase activity"/>
    <property type="evidence" value="ECO:0007669"/>
    <property type="project" value="UniProtKB-UniRule"/>
</dbReference>
<name>A0A1F5UNR9_FRAXR</name>
<dbReference type="EC" id="6.3.2.1" evidence="8"/>
<evidence type="ECO:0000313" key="9">
    <source>
        <dbReference type="EMBL" id="OGF52775.1"/>
    </source>
</evidence>
<dbReference type="InterPro" id="IPR003721">
    <property type="entry name" value="Pantoate_ligase"/>
</dbReference>
<dbReference type="Proteomes" id="UP000179157">
    <property type="component" value="Unassembled WGS sequence"/>
</dbReference>
<comment type="function">
    <text evidence="8">Catalyzes the condensation of pantoate with beta-alanine in an ATP-dependent reaction via a pantoyl-adenylate intermediate.</text>
</comment>
<comment type="caution">
    <text evidence="9">The sequence shown here is derived from an EMBL/GenBank/DDBJ whole genome shotgun (WGS) entry which is preliminary data.</text>
</comment>
<evidence type="ECO:0000256" key="1">
    <source>
        <dbReference type="ARBA" id="ARBA00004990"/>
    </source>
</evidence>
<evidence type="ECO:0000256" key="5">
    <source>
        <dbReference type="ARBA" id="ARBA00022741"/>
    </source>
</evidence>
<comment type="pathway">
    <text evidence="1 8">Cofactor biosynthesis; (R)-pantothenate biosynthesis; (R)-pantothenate from (R)-pantoate and beta-alanine: step 1/1.</text>
</comment>
<feature type="binding site" evidence="8">
    <location>
        <position position="181"/>
    </location>
    <ligand>
        <name>ATP</name>
        <dbReference type="ChEBI" id="CHEBI:30616"/>
    </ligand>
</feature>
<gene>
    <name evidence="8" type="primary">panC</name>
    <name evidence="9" type="ORF">A2Z21_00280</name>
</gene>
<dbReference type="UniPathway" id="UPA00028">
    <property type="reaction ID" value="UER00005"/>
</dbReference>
<comment type="miscellaneous">
    <text evidence="8">The reaction proceeds by a bi uni uni bi ping pong mechanism.</text>
</comment>
<dbReference type="InterPro" id="IPR042176">
    <property type="entry name" value="Pantoate_ligase_C"/>
</dbReference>
<dbReference type="AlphaFoldDB" id="A0A1F5UNR9"/>
<evidence type="ECO:0000256" key="8">
    <source>
        <dbReference type="HAMAP-Rule" id="MF_00158"/>
    </source>
</evidence>